<evidence type="ECO:0000256" key="1">
    <source>
        <dbReference type="ARBA" id="ARBA00022448"/>
    </source>
</evidence>
<evidence type="ECO:0000259" key="5">
    <source>
        <dbReference type="PROSITE" id="PS50893"/>
    </source>
</evidence>
<accession>A0A517NZ41</accession>
<dbReference type="CDD" id="cd03255">
    <property type="entry name" value="ABC_MJ0796_LolCDE_FtsE"/>
    <property type="match status" value="1"/>
</dbReference>
<dbReference type="PANTHER" id="PTHR24220">
    <property type="entry name" value="IMPORT ATP-BINDING PROTEIN"/>
    <property type="match status" value="1"/>
</dbReference>
<dbReference type="Gene3D" id="3.40.50.300">
    <property type="entry name" value="P-loop containing nucleotide triphosphate hydrolases"/>
    <property type="match status" value="1"/>
</dbReference>
<dbReference type="GO" id="GO:0005886">
    <property type="term" value="C:plasma membrane"/>
    <property type="evidence" value="ECO:0007669"/>
    <property type="project" value="TreeGrafter"/>
</dbReference>
<keyword evidence="7" id="KW-1185">Reference proteome</keyword>
<evidence type="ECO:0000256" key="3">
    <source>
        <dbReference type="ARBA" id="ARBA00022840"/>
    </source>
</evidence>
<keyword evidence="6" id="KW-0378">Hydrolase</keyword>
<evidence type="ECO:0000313" key="6">
    <source>
        <dbReference type="EMBL" id="QDT12386.1"/>
    </source>
</evidence>
<dbReference type="GO" id="GO:0022857">
    <property type="term" value="F:transmembrane transporter activity"/>
    <property type="evidence" value="ECO:0007669"/>
    <property type="project" value="TreeGrafter"/>
</dbReference>
<dbReference type="EMBL" id="CP036526">
    <property type="protein sequence ID" value="QDT12386.1"/>
    <property type="molecule type" value="Genomic_DNA"/>
</dbReference>
<dbReference type="Pfam" id="PF00005">
    <property type="entry name" value="ABC_tran"/>
    <property type="match status" value="1"/>
</dbReference>
<dbReference type="InterPro" id="IPR003439">
    <property type="entry name" value="ABC_transporter-like_ATP-bd"/>
</dbReference>
<dbReference type="SUPFAM" id="SSF52540">
    <property type="entry name" value="P-loop containing nucleoside triphosphate hydrolases"/>
    <property type="match status" value="1"/>
</dbReference>
<keyword evidence="2" id="KW-0547">Nucleotide-binding</keyword>
<dbReference type="GO" id="GO:0005524">
    <property type="term" value="F:ATP binding"/>
    <property type="evidence" value="ECO:0007669"/>
    <property type="project" value="UniProtKB-KW"/>
</dbReference>
<dbReference type="InterPro" id="IPR015854">
    <property type="entry name" value="ABC_transpr_LolD-like"/>
</dbReference>
<dbReference type="FunFam" id="3.40.50.300:FF:000032">
    <property type="entry name" value="Export ABC transporter ATP-binding protein"/>
    <property type="match status" value="1"/>
</dbReference>
<dbReference type="GO" id="GO:0016887">
    <property type="term" value="F:ATP hydrolysis activity"/>
    <property type="evidence" value="ECO:0007669"/>
    <property type="project" value="InterPro"/>
</dbReference>
<reference evidence="6 7" key="1">
    <citation type="submission" date="2019-02" db="EMBL/GenBank/DDBJ databases">
        <title>Deep-cultivation of Planctomycetes and their phenomic and genomic characterization uncovers novel biology.</title>
        <authorList>
            <person name="Wiegand S."/>
            <person name="Jogler M."/>
            <person name="Boedeker C."/>
            <person name="Pinto D."/>
            <person name="Vollmers J."/>
            <person name="Rivas-Marin E."/>
            <person name="Kohn T."/>
            <person name="Peeters S.H."/>
            <person name="Heuer A."/>
            <person name="Rast P."/>
            <person name="Oberbeckmann S."/>
            <person name="Bunk B."/>
            <person name="Jeske O."/>
            <person name="Meyerdierks A."/>
            <person name="Storesund J.E."/>
            <person name="Kallscheuer N."/>
            <person name="Luecker S."/>
            <person name="Lage O.M."/>
            <person name="Pohl T."/>
            <person name="Merkel B.J."/>
            <person name="Hornburger P."/>
            <person name="Mueller R.-W."/>
            <person name="Bruemmer F."/>
            <person name="Labrenz M."/>
            <person name="Spormann A.M."/>
            <person name="Op den Camp H."/>
            <person name="Overmann J."/>
            <person name="Amann R."/>
            <person name="Jetten M.S.M."/>
            <person name="Mascher T."/>
            <person name="Medema M.H."/>
            <person name="Devos D.P."/>
            <person name="Kaster A.-K."/>
            <person name="Ovreas L."/>
            <person name="Rohde M."/>
            <person name="Galperin M.Y."/>
            <person name="Jogler C."/>
        </authorList>
    </citation>
    <scope>NUCLEOTIDE SEQUENCE [LARGE SCALE GENOMIC DNA]</scope>
    <source>
        <strain evidence="6 7">K23_9</strain>
    </source>
</reference>
<sequence length="238" mass="25759">MTKASEVGTQANTTMLSDSPIVSLVGVTKHYAEGNVKALDNVSLDIARGDFLSIMGPSGSGKSTMLNMIGALDRPTTGDVLFSGQRIQSNTNLDQLRSQQIGFVFQSFYLLPNLTALENVQIPMFETSRDSQQRIMHAKRLLEQVGLANRVNHLPKQLSNGQRQRVAIARALANSPAMVLADEPTGALDSQSGIDIMKVLSELNSQHGTTLIVVTHDQNIADQAKQTIYIKDGQVVAT</sequence>
<keyword evidence="1" id="KW-0813">Transport</keyword>
<dbReference type="Proteomes" id="UP000319817">
    <property type="component" value="Chromosome"/>
</dbReference>
<dbReference type="PANTHER" id="PTHR24220:SF86">
    <property type="entry name" value="ABC TRANSPORTER ABCH.1"/>
    <property type="match status" value="1"/>
</dbReference>
<evidence type="ECO:0000256" key="4">
    <source>
        <dbReference type="ARBA" id="ARBA00038388"/>
    </source>
</evidence>
<dbReference type="RefSeq" id="WP_419189218.1">
    <property type="nucleotide sequence ID" value="NZ_CP036526.1"/>
</dbReference>
<dbReference type="InterPro" id="IPR017911">
    <property type="entry name" value="MacB-like_ATP-bd"/>
</dbReference>
<keyword evidence="6" id="KW-0449">Lipoprotein</keyword>
<dbReference type="GO" id="GO:0098796">
    <property type="term" value="C:membrane protein complex"/>
    <property type="evidence" value="ECO:0007669"/>
    <property type="project" value="UniProtKB-ARBA"/>
</dbReference>
<organism evidence="6 7">
    <name type="scientific">Stieleria marina</name>
    <dbReference type="NCBI Taxonomy" id="1930275"/>
    <lineage>
        <taxon>Bacteria</taxon>
        <taxon>Pseudomonadati</taxon>
        <taxon>Planctomycetota</taxon>
        <taxon>Planctomycetia</taxon>
        <taxon>Pirellulales</taxon>
        <taxon>Pirellulaceae</taxon>
        <taxon>Stieleria</taxon>
    </lineage>
</organism>
<name>A0A517NZ41_9BACT</name>
<dbReference type="InterPro" id="IPR003593">
    <property type="entry name" value="AAA+_ATPase"/>
</dbReference>
<feature type="domain" description="ABC transporter" evidence="5">
    <location>
        <begin position="22"/>
        <end position="238"/>
    </location>
</feature>
<evidence type="ECO:0000313" key="7">
    <source>
        <dbReference type="Proteomes" id="UP000319817"/>
    </source>
</evidence>
<protein>
    <submittedName>
        <fullName evidence="6">Lipoprotein-releasing system ATP-binding protein LolD</fullName>
        <ecNumber evidence="6">3.6.3.-</ecNumber>
    </submittedName>
</protein>
<dbReference type="InterPro" id="IPR027417">
    <property type="entry name" value="P-loop_NTPase"/>
</dbReference>
<keyword evidence="3 6" id="KW-0067">ATP-binding</keyword>
<dbReference type="AlphaFoldDB" id="A0A517NZ41"/>
<dbReference type="EC" id="3.6.3.-" evidence="6"/>
<dbReference type="SMART" id="SM00382">
    <property type="entry name" value="AAA"/>
    <property type="match status" value="1"/>
</dbReference>
<gene>
    <name evidence="6" type="primary">lolD_3</name>
    <name evidence="6" type="ORF">K239x_43960</name>
</gene>
<evidence type="ECO:0000256" key="2">
    <source>
        <dbReference type="ARBA" id="ARBA00022741"/>
    </source>
</evidence>
<proteinExistence type="inferred from homology"/>
<comment type="similarity">
    <text evidence="4">Belongs to the ABC transporter superfamily. Macrolide exporter (TC 3.A.1.122) family.</text>
</comment>
<dbReference type="PROSITE" id="PS50893">
    <property type="entry name" value="ABC_TRANSPORTER_2"/>
    <property type="match status" value="1"/>
</dbReference>